<evidence type="ECO:0000313" key="1">
    <source>
        <dbReference type="EMBL" id="MCY8123053.1"/>
    </source>
</evidence>
<reference evidence="1" key="1">
    <citation type="submission" date="2022-02" db="EMBL/GenBank/DDBJ databases">
        <title>Crop Bioprotection Bacillus Genome Sequencing.</title>
        <authorList>
            <person name="Dunlap C."/>
        </authorList>
    </citation>
    <scope>NUCLEOTIDE SEQUENCE</scope>
    <source>
        <strain evidence="1">M18B4</strain>
    </source>
</reference>
<proteinExistence type="predicted"/>
<dbReference type="Gene3D" id="1.25.40.10">
    <property type="entry name" value="Tetratricopeptide repeat domain"/>
    <property type="match status" value="1"/>
</dbReference>
<evidence type="ECO:0000313" key="2">
    <source>
        <dbReference type="Proteomes" id="UP001070352"/>
    </source>
</evidence>
<dbReference type="Proteomes" id="UP001070352">
    <property type="component" value="Unassembled WGS sequence"/>
</dbReference>
<gene>
    <name evidence="1" type="ORF">MOC45_21160</name>
</gene>
<evidence type="ECO:0008006" key="3">
    <source>
        <dbReference type="Google" id="ProtNLM"/>
    </source>
</evidence>
<comment type="caution">
    <text evidence="1">The sequence shown here is derived from an EMBL/GenBank/DDBJ whole genome shotgun (WGS) entry which is preliminary data.</text>
</comment>
<dbReference type="SUPFAM" id="SSF81901">
    <property type="entry name" value="HCP-like"/>
    <property type="match status" value="1"/>
</dbReference>
<name>A0A9Q4DSU0_BACSC</name>
<accession>A0A9Q4DSU0</accession>
<organism evidence="1 2">
    <name type="scientific">Bacillus spizizenii</name>
    <name type="common">Bacillus subtilis subsp. spizizenii</name>
    <dbReference type="NCBI Taxonomy" id="96241"/>
    <lineage>
        <taxon>Bacteria</taxon>
        <taxon>Bacillati</taxon>
        <taxon>Bacillota</taxon>
        <taxon>Bacilli</taxon>
        <taxon>Bacillales</taxon>
        <taxon>Bacillaceae</taxon>
        <taxon>Bacillus</taxon>
    </lineage>
</organism>
<dbReference type="InterPro" id="IPR011990">
    <property type="entry name" value="TPR-like_helical_dom_sf"/>
</dbReference>
<dbReference type="AlphaFoldDB" id="A0A9Q4DSU0"/>
<protein>
    <recommendedName>
        <fullName evidence="3">Response regulator aspartate phosphatase</fullName>
    </recommendedName>
</protein>
<dbReference type="EMBL" id="JALANJ010000053">
    <property type="protein sequence ID" value="MCY8123053.1"/>
    <property type="molecule type" value="Genomic_DNA"/>
</dbReference>
<sequence length="112" mass="13226">MLAFNEGKQENPQKAKEFYDKSKQRALKCNDKIVLAKLKMVKGLYLSNDLDLVRETFQFFEETSMYPDMEWYGVYVGDYLSTKNELKGANEFYRKAIDARIKIQRGELLHEI</sequence>